<proteinExistence type="inferred from homology"/>
<comment type="function">
    <text evidence="4">Binds as a heterodimer with protein bS6 to the central domain of the 16S rRNA, where it helps stabilize the platform of the 30S subunit.</text>
</comment>
<evidence type="ECO:0000313" key="6">
    <source>
        <dbReference type="EMBL" id="MYD88761.1"/>
    </source>
</evidence>
<dbReference type="PRINTS" id="PR00974">
    <property type="entry name" value="RIBOSOMALS18"/>
</dbReference>
<dbReference type="HAMAP" id="MF_00270">
    <property type="entry name" value="Ribosomal_bS18"/>
    <property type="match status" value="1"/>
</dbReference>
<dbReference type="EMBL" id="VXPY01000002">
    <property type="protein sequence ID" value="MYD88761.1"/>
    <property type="molecule type" value="Genomic_DNA"/>
</dbReference>
<dbReference type="NCBIfam" id="TIGR00165">
    <property type="entry name" value="S18"/>
    <property type="match status" value="1"/>
</dbReference>
<evidence type="ECO:0000256" key="1">
    <source>
        <dbReference type="ARBA" id="ARBA00005589"/>
    </source>
</evidence>
<dbReference type="GO" id="GO:0006412">
    <property type="term" value="P:translation"/>
    <property type="evidence" value="ECO:0007669"/>
    <property type="project" value="UniProtKB-UniRule"/>
</dbReference>
<dbReference type="InterPro" id="IPR001648">
    <property type="entry name" value="Ribosomal_bS18"/>
</dbReference>
<dbReference type="Gene3D" id="4.10.640.10">
    <property type="entry name" value="Ribosomal protein S18"/>
    <property type="match status" value="1"/>
</dbReference>
<sequence length="68" mass="8061">MATDVPLEQIHYKNIEILSQFLDRQGRILSRRKTRVSAKKQRRIKTAIKQARHLALLPYTPSHIRGRR</sequence>
<keyword evidence="4" id="KW-0699">rRNA-binding</keyword>
<dbReference type="PANTHER" id="PTHR13479:SF40">
    <property type="entry name" value="SMALL RIBOSOMAL SUBUNIT PROTEIN BS18M"/>
    <property type="match status" value="1"/>
</dbReference>
<dbReference type="InterPro" id="IPR036870">
    <property type="entry name" value="Ribosomal_bS18_sf"/>
</dbReference>
<evidence type="ECO:0000256" key="4">
    <source>
        <dbReference type="HAMAP-Rule" id="MF_00270"/>
    </source>
</evidence>
<keyword evidence="3 4" id="KW-0687">Ribonucleoprotein</keyword>
<keyword evidence="2 4" id="KW-0689">Ribosomal protein</keyword>
<evidence type="ECO:0000256" key="2">
    <source>
        <dbReference type="ARBA" id="ARBA00022980"/>
    </source>
</evidence>
<accession>A0A6B1DNU5</accession>
<dbReference type="PANTHER" id="PTHR13479">
    <property type="entry name" value="30S RIBOSOMAL PROTEIN S18"/>
    <property type="match status" value="1"/>
</dbReference>
<reference evidence="6" key="1">
    <citation type="submission" date="2019-09" db="EMBL/GenBank/DDBJ databases">
        <title>Characterisation of the sponge microbiome using genome-centric metagenomics.</title>
        <authorList>
            <person name="Engelberts J.P."/>
            <person name="Robbins S.J."/>
            <person name="De Goeij J.M."/>
            <person name="Aranda M."/>
            <person name="Bell S.C."/>
            <person name="Webster N.S."/>
        </authorList>
    </citation>
    <scope>NUCLEOTIDE SEQUENCE</scope>
    <source>
        <strain evidence="6">SB0662_bin_9</strain>
    </source>
</reference>
<evidence type="ECO:0000256" key="5">
    <source>
        <dbReference type="RuleBase" id="RU003910"/>
    </source>
</evidence>
<dbReference type="GO" id="GO:0070181">
    <property type="term" value="F:small ribosomal subunit rRNA binding"/>
    <property type="evidence" value="ECO:0007669"/>
    <property type="project" value="TreeGrafter"/>
</dbReference>
<name>A0A6B1DNU5_9CHLR</name>
<dbReference type="GO" id="GO:0003735">
    <property type="term" value="F:structural constituent of ribosome"/>
    <property type="evidence" value="ECO:0007669"/>
    <property type="project" value="InterPro"/>
</dbReference>
<dbReference type="SUPFAM" id="SSF46911">
    <property type="entry name" value="Ribosomal protein S18"/>
    <property type="match status" value="1"/>
</dbReference>
<evidence type="ECO:0000256" key="3">
    <source>
        <dbReference type="ARBA" id="ARBA00023274"/>
    </source>
</evidence>
<comment type="similarity">
    <text evidence="1 4 5">Belongs to the bacterial ribosomal protein bS18 family.</text>
</comment>
<comment type="subunit">
    <text evidence="4">Part of the 30S ribosomal subunit. Forms a tight heterodimer with protein bS6.</text>
</comment>
<organism evidence="6">
    <name type="scientific">Caldilineaceae bacterium SB0662_bin_9</name>
    <dbReference type="NCBI Taxonomy" id="2605258"/>
    <lineage>
        <taxon>Bacteria</taxon>
        <taxon>Bacillati</taxon>
        <taxon>Chloroflexota</taxon>
        <taxon>Caldilineae</taxon>
        <taxon>Caldilineales</taxon>
        <taxon>Caldilineaceae</taxon>
    </lineage>
</organism>
<keyword evidence="4" id="KW-0694">RNA-binding</keyword>
<dbReference type="AlphaFoldDB" id="A0A6B1DNU5"/>
<gene>
    <name evidence="4 6" type="primary">rpsR</name>
    <name evidence="6" type="ORF">F4Y08_00250</name>
</gene>
<comment type="caution">
    <text evidence="6">The sequence shown here is derived from an EMBL/GenBank/DDBJ whole genome shotgun (WGS) entry which is preliminary data.</text>
</comment>
<dbReference type="GO" id="GO:0005840">
    <property type="term" value="C:ribosome"/>
    <property type="evidence" value="ECO:0007669"/>
    <property type="project" value="UniProtKB-KW"/>
</dbReference>
<dbReference type="GO" id="GO:1990904">
    <property type="term" value="C:ribonucleoprotein complex"/>
    <property type="evidence" value="ECO:0007669"/>
    <property type="project" value="UniProtKB-KW"/>
</dbReference>
<protein>
    <recommendedName>
        <fullName evidence="4">Small ribosomal subunit protein bS18</fullName>
    </recommendedName>
</protein>
<dbReference type="Pfam" id="PF01084">
    <property type="entry name" value="Ribosomal_S18"/>
    <property type="match status" value="1"/>
</dbReference>